<accession>A0A1Y5SXK8</accession>
<dbReference type="AlphaFoldDB" id="A0A1Y5SXK8"/>
<sequence>MATWGTRLFTWLNGEPVGEDSFGNRYYTEKGKGTGLGGAKRRWVVYKGRPEASKVPAEWHSWLHHTVDALPTERARQPKDWEKPHLPNLSGTDHAYRPPGSVLAERSRPAATGDYEAWRPE</sequence>
<protein>
    <submittedName>
        <fullName evidence="2">NADH dehydrogenase</fullName>
    </submittedName>
</protein>
<evidence type="ECO:0000313" key="2">
    <source>
        <dbReference type="EMBL" id="SLN48822.1"/>
    </source>
</evidence>
<dbReference type="PANTHER" id="PTHR12910">
    <property type="entry name" value="NADH-UBIQUINONE OXIDOREDUCTASE SUBUNIT B17.2"/>
    <property type="match status" value="1"/>
</dbReference>
<keyword evidence="3" id="KW-1185">Reference proteome</keyword>
<evidence type="ECO:0000256" key="1">
    <source>
        <dbReference type="SAM" id="MobiDB-lite"/>
    </source>
</evidence>
<dbReference type="PANTHER" id="PTHR12910:SF2">
    <property type="entry name" value="NADH DEHYDROGENASE [UBIQUINONE] 1 ALPHA SUBCOMPLEX SUBUNIT 12"/>
    <property type="match status" value="1"/>
</dbReference>
<evidence type="ECO:0000313" key="3">
    <source>
        <dbReference type="Proteomes" id="UP000193200"/>
    </source>
</evidence>
<reference evidence="2 3" key="1">
    <citation type="submission" date="2017-03" db="EMBL/GenBank/DDBJ databases">
        <authorList>
            <person name="Afonso C.L."/>
            <person name="Miller P.J."/>
            <person name="Scott M.A."/>
            <person name="Spackman E."/>
            <person name="Goraichik I."/>
            <person name="Dimitrov K.M."/>
            <person name="Suarez D.L."/>
            <person name="Swayne D.E."/>
        </authorList>
    </citation>
    <scope>NUCLEOTIDE SEQUENCE [LARGE SCALE GENOMIC DNA]</scope>
    <source>
        <strain evidence="2 3">CECT 7691</strain>
    </source>
</reference>
<dbReference type="EMBL" id="FWFR01000001">
    <property type="protein sequence ID" value="SLN48822.1"/>
    <property type="molecule type" value="Genomic_DNA"/>
</dbReference>
<organism evidence="2 3">
    <name type="scientific">Oceanibacterium hippocampi</name>
    <dbReference type="NCBI Taxonomy" id="745714"/>
    <lineage>
        <taxon>Bacteria</taxon>
        <taxon>Pseudomonadati</taxon>
        <taxon>Pseudomonadota</taxon>
        <taxon>Alphaproteobacteria</taxon>
        <taxon>Sneathiellales</taxon>
        <taxon>Sneathiellaceae</taxon>
        <taxon>Oceanibacterium</taxon>
    </lineage>
</organism>
<dbReference type="RefSeq" id="WP_085883320.1">
    <property type="nucleotide sequence ID" value="NZ_FWFR01000001.1"/>
</dbReference>
<dbReference type="Pfam" id="PF05071">
    <property type="entry name" value="NDUFA12"/>
    <property type="match status" value="1"/>
</dbReference>
<dbReference type="OrthoDB" id="9795340at2"/>
<dbReference type="NCBIfam" id="NF006040">
    <property type="entry name" value="PRK08183.1"/>
    <property type="match status" value="1"/>
</dbReference>
<dbReference type="InterPro" id="IPR007763">
    <property type="entry name" value="NDUFA12"/>
</dbReference>
<dbReference type="Proteomes" id="UP000193200">
    <property type="component" value="Unassembled WGS sequence"/>
</dbReference>
<dbReference type="GO" id="GO:0006979">
    <property type="term" value="P:response to oxidative stress"/>
    <property type="evidence" value="ECO:0007669"/>
    <property type="project" value="TreeGrafter"/>
</dbReference>
<gene>
    <name evidence="2" type="ORF">OCH7691_02121</name>
</gene>
<feature type="region of interest" description="Disordered" evidence="1">
    <location>
        <begin position="73"/>
        <end position="121"/>
    </location>
</feature>
<dbReference type="InParanoid" id="A0A1Y5SXK8"/>
<name>A0A1Y5SXK8_9PROT</name>
<feature type="compositionally biased region" description="Basic and acidic residues" evidence="1">
    <location>
        <begin position="73"/>
        <end position="85"/>
    </location>
</feature>
<proteinExistence type="predicted"/>
<dbReference type="GO" id="GO:0045271">
    <property type="term" value="C:respiratory chain complex I"/>
    <property type="evidence" value="ECO:0007669"/>
    <property type="project" value="InterPro"/>
</dbReference>